<comment type="caution">
    <text evidence="13">Lacks conserved residue(s) required for the propagation of feature annotation.</text>
</comment>
<dbReference type="GO" id="GO:0008289">
    <property type="term" value="F:lipid binding"/>
    <property type="evidence" value="ECO:0007669"/>
    <property type="project" value="UniProtKB-KW"/>
</dbReference>
<feature type="transmembrane region" description="Helical" evidence="13">
    <location>
        <begin position="48"/>
        <end position="72"/>
    </location>
</feature>
<keyword evidence="16" id="KW-1185">Reference proteome</keyword>
<evidence type="ECO:0000256" key="6">
    <source>
        <dbReference type="ARBA" id="ARBA00022781"/>
    </source>
</evidence>
<dbReference type="AlphaFoldDB" id="A0A0M2UVD7"/>
<sequence>MIYFALLAIAVALIAIAAFGCGLGQGIAVYGAANSMARQPEMAGKIQLVMFVGLAFIESLTIYSLMMSFILMGKLPKTEAVLELIQHAVK</sequence>
<evidence type="ECO:0000256" key="13">
    <source>
        <dbReference type="HAMAP-Rule" id="MF_01396"/>
    </source>
</evidence>
<dbReference type="NCBIfam" id="TIGR01260">
    <property type="entry name" value="ATP_synt_c"/>
    <property type="match status" value="1"/>
</dbReference>
<dbReference type="Proteomes" id="UP000034954">
    <property type="component" value="Unassembled WGS sequence"/>
</dbReference>
<feature type="site" description="Reversibly protonated during proton transport" evidence="13">
    <location>
        <position position="58"/>
    </location>
</feature>
<evidence type="ECO:0000256" key="7">
    <source>
        <dbReference type="ARBA" id="ARBA00022989"/>
    </source>
</evidence>
<dbReference type="GO" id="GO:0046933">
    <property type="term" value="F:proton-transporting ATP synthase activity, rotational mechanism"/>
    <property type="evidence" value="ECO:0007669"/>
    <property type="project" value="UniProtKB-UniRule"/>
</dbReference>
<name>A0A0M2UVD7_9BACT</name>
<evidence type="ECO:0000256" key="3">
    <source>
        <dbReference type="ARBA" id="ARBA00022448"/>
    </source>
</evidence>
<keyword evidence="8 13" id="KW-0406">Ion transport</keyword>
<evidence type="ECO:0000256" key="1">
    <source>
        <dbReference type="ARBA" id="ARBA00004141"/>
    </source>
</evidence>
<accession>A0A0M2UVD7</accession>
<evidence type="ECO:0000256" key="8">
    <source>
        <dbReference type="ARBA" id="ARBA00023065"/>
    </source>
</evidence>
<keyword evidence="5 13" id="KW-0812">Transmembrane</keyword>
<dbReference type="GO" id="GO:0005886">
    <property type="term" value="C:plasma membrane"/>
    <property type="evidence" value="ECO:0007669"/>
    <property type="project" value="UniProtKB-SubCell"/>
</dbReference>
<reference evidence="15 16" key="1">
    <citation type="journal article" date="2013" name="BMC Microbiol.">
        <title>Identification of the type II cytochrome c maturation pathway in anammox bacteria by comparative genomics.</title>
        <authorList>
            <person name="Ferousi C."/>
            <person name="Speth D.R."/>
            <person name="Reimann J."/>
            <person name="Op den Camp H.J."/>
            <person name="Allen J.W."/>
            <person name="Keltjens J.T."/>
            <person name="Jetten M.S."/>
        </authorList>
    </citation>
    <scope>NUCLEOTIDE SEQUENCE [LARGE SCALE GENOMIC DNA]</scope>
    <source>
        <strain evidence="15">RU1</strain>
    </source>
</reference>
<comment type="caution">
    <text evidence="15">The sequence shown here is derived from an EMBL/GenBank/DDBJ whole genome shotgun (WGS) entry which is preliminary data.</text>
</comment>
<keyword evidence="11 13" id="KW-0066">ATP synthesis</keyword>
<keyword evidence="13" id="KW-1003">Cell membrane</keyword>
<evidence type="ECO:0000259" key="14">
    <source>
        <dbReference type="Pfam" id="PF00137"/>
    </source>
</evidence>
<evidence type="ECO:0000256" key="2">
    <source>
        <dbReference type="ARBA" id="ARBA00006704"/>
    </source>
</evidence>
<comment type="subcellular location">
    <subcellularLocation>
        <location evidence="13">Cell membrane</location>
        <topology evidence="13">Multi-pass membrane protein</topology>
    </subcellularLocation>
    <subcellularLocation>
        <location evidence="1">Membrane</location>
        <topology evidence="1">Multi-pass membrane protein</topology>
    </subcellularLocation>
</comment>
<comment type="function">
    <text evidence="12 13">F(1)F(0) ATP synthase produces ATP from ADP in the presence of a proton or sodium gradient. F-type ATPases consist of two structural domains, F(1) containing the extramembraneous catalytic core and F(0) containing the membrane proton channel, linked together by a central stalk and a peripheral stalk. During catalysis, ATP synthesis in the catalytic domain of F(1) is coupled via a rotary mechanism of the central stalk subunits to proton translocation.</text>
</comment>
<keyword evidence="6 13" id="KW-0375">Hydrogen ion transport</keyword>
<dbReference type="PRINTS" id="PR00124">
    <property type="entry name" value="ATPASEC"/>
</dbReference>
<keyword evidence="10 13" id="KW-0472">Membrane</keyword>
<dbReference type="Gene3D" id="1.20.20.10">
    <property type="entry name" value="F1F0 ATP synthase subunit C"/>
    <property type="match status" value="1"/>
</dbReference>
<comment type="function">
    <text evidence="13">Key component of the F(0) channel; it plays a direct role in translocation across the membrane. A homomeric c-ring of between 10-14 subunits forms the central stalk rotor element with the F(1) delta and epsilon subunits.</text>
</comment>
<evidence type="ECO:0000256" key="10">
    <source>
        <dbReference type="ARBA" id="ARBA00023136"/>
    </source>
</evidence>
<organism evidence="15 16">
    <name type="scientific">Candidatus Brocadia fulgida</name>
    <dbReference type="NCBI Taxonomy" id="380242"/>
    <lineage>
        <taxon>Bacteria</taxon>
        <taxon>Pseudomonadati</taxon>
        <taxon>Planctomycetota</taxon>
        <taxon>Candidatus Brocadiia</taxon>
        <taxon>Candidatus Brocadiales</taxon>
        <taxon>Candidatus Brocadiaceae</taxon>
        <taxon>Candidatus Brocadia</taxon>
    </lineage>
</organism>
<gene>
    <name evidence="13" type="primary">atpE</name>
    <name evidence="15" type="ORF">BROFUL_02847</name>
</gene>
<dbReference type="Pfam" id="PF00137">
    <property type="entry name" value="ATP-synt_C"/>
    <property type="match status" value="1"/>
</dbReference>
<dbReference type="InterPro" id="IPR005953">
    <property type="entry name" value="ATP_synth_csu_bac/chlpt"/>
</dbReference>
<dbReference type="PROSITE" id="PS00605">
    <property type="entry name" value="ATPASE_C"/>
    <property type="match status" value="1"/>
</dbReference>
<dbReference type="SUPFAM" id="SSF81333">
    <property type="entry name" value="F1F0 ATP synthase subunit C"/>
    <property type="match status" value="1"/>
</dbReference>
<proteinExistence type="inferred from homology"/>
<dbReference type="InterPro" id="IPR035921">
    <property type="entry name" value="F/V-ATP_Csub_sf"/>
</dbReference>
<comment type="similarity">
    <text evidence="2 13">Belongs to the ATPase C chain family.</text>
</comment>
<dbReference type="InterPro" id="IPR020537">
    <property type="entry name" value="ATP_synth_F0_csu_DDCD_BS"/>
</dbReference>
<evidence type="ECO:0000256" key="12">
    <source>
        <dbReference type="ARBA" id="ARBA00025198"/>
    </source>
</evidence>
<keyword evidence="7 13" id="KW-1133">Transmembrane helix</keyword>
<dbReference type="HAMAP" id="MF_01396">
    <property type="entry name" value="ATP_synth_c_bact"/>
    <property type="match status" value="1"/>
</dbReference>
<keyword evidence="4 13" id="KW-0138">CF(0)</keyword>
<protein>
    <recommendedName>
        <fullName evidence="13">ATP synthase subunit c</fullName>
    </recommendedName>
    <alternativeName>
        <fullName evidence="13">ATP synthase F(0) sector subunit c</fullName>
    </alternativeName>
    <alternativeName>
        <fullName evidence="13">F-type ATPase subunit c</fullName>
        <shortName evidence="13">F-ATPase subunit c</shortName>
    </alternativeName>
    <alternativeName>
        <fullName evidence="13">Lipid-binding protein</fullName>
    </alternativeName>
</protein>
<dbReference type="InterPro" id="IPR000454">
    <property type="entry name" value="ATP_synth_F0_csu"/>
</dbReference>
<dbReference type="CDD" id="cd18121">
    <property type="entry name" value="ATP-synt_Fo_c"/>
    <property type="match status" value="1"/>
</dbReference>
<dbReference type="GO" id="GO:0033177">
    <property type="term" value="C:proton-transporting two-sector ATPase complex, proton-transporting domain"/>
    <property type="evidence" value="ECO:0007669"/>
    <property type="project" value="InterPro"/>
</dbReference>
<evidence type="ECO:0000313" key="15">
    <source>
        <dbReference type="EMBL" id="KKO18464.1"/>
    </source>
</evidence>
<dbReference type="EMBL" id="LAQJ01000268">
    <property type="protein sequence ID" value="KKO18464.1"/>
    <property type="molecule type" value="Genomic_DNA"/>
</dbReference>
<dbReference type="InterPro" id="IPR038662">
    <property type="entry name" value="ATP_synth_F0_csu_sf"/>
</dbReference>
<feature type="domain" description="V-ATPase proteolipid subunit C-like" evidence="14">
    <location>
        <begin position="10"/>
        <end position="71"/>
    </location>
</feature>
<keyword evidence="9 13" id="KW-0446">Lipid-binding</keyword>
<evidence type="ECO:0000256" key="11">
    <source>
        <dbReference type="ARBA" id="ARBA00023310"/>
    </source>
</evidence>
<evidence type="ECO:0000256" key="5">
    <source>
        <dbReference type="ARBA" id="ARBA00022692"/>
    </source>
</evidence>
<evidence type="ECO:0000313" key="16">
    <source>
        <dbReference type="Proteomes" id="UP000034954"/>
    </source>
</evidence>
<dbReference type="GO" id="GO:0045259">
    <property type="term" value="C:proton-transporting ATP synthase complex"/>
    <property type="evidence" value="ECO:0007669"/>
    <property type="project" value="UniProtKB-KW"/>
</dbReference>
<evidence type="ECO:0000256" key="4">
    <source>
        <dbReference type="ARBA" id="ARBA00022547"/>
    </source>
</evidence>
<dbReference type="InterPro" id="IPR002379">
    <property type="entry name" value="ATPase_proteolipid_c-like_dom"/>
</dbReference>
<evidence type="ECO:0000256" key="9">
    <source>
        <dbReference type="ARBA" id="ARBA00023121"/>
    </source>
</evidence>
<keyword evidence="3 13" id="KW-0813">Transport</keyword>